<keyword evidence="6 10" id="KW-0443">Lipid metabolism</keyword>
<dbReference type="Proteomes" id="UP000076023">
    <property type="component" value="Unassembled WGS sequence"/>
</dbReference>
<dbReference type="FunCoup" id="A0A146G6E2">
    <property type="interactions" value="227"/>
</dbReference>
<feature type="transmembrane region" description="Helical" evidence="10">
    <location>
        <begin position="118"/>
        <end position="140"/>
    </location>
</feature>
<evidence type="ECO:0000256" key="4">
    <source>
        <dbReference type="ARBA" id="ARBA00022692"/>
    </source>
</evidence>
<dbReference type="EMBL" id="BDCO01000002">
    <property type="protein sequence ID" value="GAT33150.1"/>
    <property type="molecule type" value="Genomic_DNA"/>
</dbReference>
<reference evidence="12" key="1">
    <citation type="journal article" date="2017" name="Genome Announc.">
        <title>Draft Genome Sequence of Terrimicrobium sacchariphilum NM-5T, a Facultative Anaerobic Soil Bacterium of the Class Spartobacteria.</title>
        <authorList>
            <person name="Qiu Y.L."/>
            <person name="Tourlousse D.M."/>
            <person name="Matsuura N."/>
            <person name="Ohashi A."/>
            <person name="Sekiguchi Y."/>
        </authorList>
    </citation>
    <scope>NUCLEOTIDE SEQUENCE [LARGE SCALE GENOMIC DNA]</scope>
    <source>
        <strain evidence="12">NM-5</strain>
    </source>
</reference>
<comment type="similarity">
    <text evidence="10">Belongs to the PlsY family.</text>
</comment>
<keyword evidence="5 10" id="KW-1133">Transmembrane helix</keyword>
<evidence type="ECO:0000256" key="8">
    <source>
        <dbReference type="ARBA" id="ARBA00023209"/>
    </source>
</evidence>
<evidence type="ECO:0000256" key="1">
    <source>
        <dbReference type="ARBA" id="ARBA00022475"/>
    </source>
</evidence>
<evidence type="ECO:0000256" key="3">
    <source>
        <dbReference type="ARBA" id="ARBA00022679"/>
    </source>
</evidence>
<evidence type="ECO:0000256" key="5">
    <source>
        <dbReference type="ARBA" id="ARBA00022989"/>
    </source>
</evidence>
<keyword evidence="7 10" id="KW-0472">Membrane</keyword>
<keyword evidence="4 10" id="KW-0812">Transmembrane</keyword>
<dbReference type="HAMAP" id="MF_01043">
    <property type="entry name" value="PlsY"/>
    <property type="match status" value="1"/>
</dbReference>
<dbReference type="GO" id="GO:0043772">
    <property type="term" value="F:acyl-phosphate glycerol-3-phosphate acyltransferase activity"/>
    <property type="evidence" value="ECO:0007669"/>
    <property type="project" value="UniProtKB-UniRule"/>
</dbReference>
<comment type="subcellular location">
    <subcellularLocation>
        <location evidence="10">Cell membrane</location>
        <topology evidence="10">Multi-pass membrane protein</topology>
    </subcellularLocation>
</comment>
<sequence>MLWILLLSTIVGAYLLGSIPSGFLVGRARGVDLRKEGSGNIGATNALRVLGKKWGYLVFAADAFKGFVATAGTVAIVEPIAPAYAIPMGVVAAAFCVVGHNFPVWLNFEGGKGIATSAGVMLGLFPIMVFISGLAVWLILFFVTRYVSVASIGASITLPTASAVLTLMGHCDWLRVSVAGILCIMALWRHRPNIQRLLAGTEKKFEKKRPSPQT</sequence>
<dbReference type="GO" id="GO:0005886">
    <property type="term" value="C:plasma membrane"/>
    <property type="evidence" value="ECO:0007669"/>
    <property type="project" value="UniProtKB-SubCell"/>
</dbReference>
<dbReference type="EC" id="2.3.1.275" evidence="10"/>
<feature type="transmembrane region" description="Helical" evidence="10">
    <location>
        <begin position="84"/>
        <end position="106"/>
    </location>
</feature>
<dbReference type="PANTHER" id="PTHR30309:SF0">
    <property type="entry name" value="GLYCEROL-3-PHOSPHATE ACYLTRANSFERASE-RELATED"/>
    <property type="match status" value="1"/>
</dbReference>
<evidence type="ECO:0000256" key="2">
    <source>
        <dbReference type="ARBA" id="ARBA00022516"/>
    </source>
</evidence>
<comment type="catalytic activity">
    <reaction evidence="10">
        <text>an acyl phosphate + sn-glycerol 3-phosphate = a 1-acyl-sn-glycero-3-phosphate + phosphate</text>
        <dbReference type="Rhea" id="RHEA:34075"/>
        <dbReference type="ChEBI" id="CHEBI:43474"/>
        <dbReference type="ChEBI" id="CHEBI:57597"/>
        <dbReference type="ChEBI" id="CHEBI:57970"/>
        <dbReference type="ChEBI" id="CHEBI:59918"/>
        <dbReference type="EC" id="2.3.1.275"/>
    </reaction>
</comment>
<protein>
    <recommendedName>
        <fullName evidence="10">Glycerol-3-phosphate acyltransferase</fullName>
    </recommendedName>
    <alternativeName>
        <fullName evidence="10">Acyl-PO4 G3P acyltransferase</fullName>
    </alternativeName>
    <alternativeName>
        <fullName evidence="10">Acyl-phosphate--glycerol-3-phosphate acyltransferase</fullName>
    </alternativeName>
    <alternativeName>
        <fullName evidence="10">G3P acyltransferase</fullName>
        <shortName evidence="10">GPAT</shortName>
        <ecNumber evidence="10">2.3.1.275</ecNumber>
    </alternativeName>
    <alternativeName>
        <fullName evidence="10">Lysophosphatidic acid synthase</fullName>
        <shortName evidence="10">LPA synthase</shortName>
    </alternativeName>
</protein>
<dbReference type="SMART" id="SM01207">
    <property type="entry name" value="G3P_acyltransf"/>
    <property type="match status" value="1"/>
</dbReference>
<organism evidence="11 12">
    <name type="scientific">Terrimicrobium sacchariphilum</name>
    <dbReference type="NCBI Taxonomy" id="690879"/>
    <lineage>
        <taxon>Bacteria</taxon>
        <taxon>Pseudomonadati</taxon>
        <taxon>Verrucomicrobiota</taxon>
        <taxon>Terrimicrobiia</taxon>
        <taxon>Terrimicrobiales</taxon>
        <taxon>Terrimicrobiaceae</taxon>
        <taxon>Terrimicrobium</taxon>
    </lineage>
</organism>
<keyword evidence="12" id="KW-1185">Reference proteome</keyword>
<keyword evidence="1 10" id="KW-1003">Cell membrane</keyword>
<evidence type="ECO:0000313" key="12">
    <source>
        <dbReference type="Proteomes" id="UP000076023"/>
    </source>
</evidence>
<evidence type="ECO:0000256" key="9">
    <source>
        <dbReference type="ARBA" id="ARBA00023264"/>
    </source>
</evidence>
<dbReference type="GO" id="GO:0008654">
    <property type="term" value="P:phospholipid biosynthetic process"/>
    <property type="evidence" value="ECO:0007669"/>
    <property type="project" value="UniProtKB-UniRule"/>
</dbReference>
<name>A0A146G6E2_TERSA</name>
<gene>
    <name evidence="10" type="primary">plsY</name>
    <name evidence="11" type="ORF">TSACC_21559</name>
</gene>
<accession>A0A146G6E2</accession>
<keyword evidence="2 10" id="KW-0444">Lipid biosynthesis</keyword>
<keyword evidence="3 10" id="KW-0808">Transferase</keyword>
<dbReference type="UniPathway" id="UPA00085"/>
<keyword evidence="11" id="KW-0012">Acyltransferase</keyword>
<comment type="caution">
    <text evidence="11">The sequence shown here is derived from an EMBL/GenBank/DDBJ whole genome shotgun (WGS) entry which is preliminary data.</text>
</comment>
<dbReference type="STRING" id="690879.TSACC_21559"/>
<dbReference type="InterPro" id="IPR003811">
    <property type="entry name" value="G3P_acylTferase_PlsY"/>
</dbReference>
<comment type="function">
    <text evidence="10">Catalyzes the transfer of an acyl group from acyl-phosphate (acyl-PO(4)) to glycerol-3-phosphate (G3P) to form lysophosphatidic acid (LPA). This enzyme utilizes acyl-phosphate as fatty acyl donor, but not acyl-CoA or acyl-ACP.</text>
</comment>
<dbReference type="NCBIfam" id="TIGR00023">
    <property type="entry name" value="glycerol-3-phosphate 1-O-acyltransferase PlsY"/>
    <property type="match status" value="1"/>
</dbReference>
<dbReference type="InParanoid" id="A0A146G6E2"/>
<keyword evidence="9 10" id="KW-1208">Phospholipid metabolism</keyword>
<dbReference type="Pfam" id="PF02660">
    <property type="entry name" value="G3P_acyltransf"/>
    <property type="match status" value="1"/>
</dbReference>
<dbReference type="RefSeq" id="WP_075078918.1">
    <property type="nucleotide sequence ID" value="NZ_BDCO01000002.1"/>
</dbReference>
<keyword evidence="8 10" id="KW-0594">Phospholipid biosynthesis</keyword>
<proteinExistence type="inferred from homology"/>
<evidence type="ECO:0000256" key="6">
    <source>
        <dbReference type="ARBA" id="ARBA00023098"/>
    </source>
</evidence>
<comment type="subunit">
    <text evidence="10">Probably interacts with PlsX.</text>
</comment>
<evidence type="ECO:0000256" key="10">
    <source>
        <dbReference type="HAMAP-Rule" id="MF_01043"/>
    </source>
</evidence>
<evidence type="ECO:0000313" key="11">
    <source>
        <dbReference type="EMBL" id="GAT33150.1"/>
    </source>
</evidence>
<dbReference type="AlphaFoldDB" id="A0A146G6E2"/>
<comment type="pathway">
    <text evidence="10">Lipid metabolism; phospholipid metabolism.</text>
</comment>
<feature type="transmembrane region" description="Helical" evidence="10">
    <location>
        <begin position="54"/>
        <end position="77"/>
    </location>
</feature>
<evidence type="ECO:0000256" key="7">
    <source>
        <dbReference type="ARBA" id="ARBA00023136"/>
    </source>
</evidence>
<feature type="transmembrane region" description="Helical" evidence="10">
    <location>
        <begin position="147"/>
        <end position="167"/>
    </location>
</feature>
<dbReference type="PANTHER" id="PTHR30309">
    <property type="entry name" value="INNER MEMBRANE PROTEIN YGIH"/>
    <property type="match status" value="1"/>
</dbReference>
<dbReference type="OrthoDB" id="9777124at2"/>